<dbReference type="InterPro" id="IPR032675">
    <property type="entry name" value="LRR_dom_sf"/>
</dbReference>
<organism evidence="1 2">
    <name type="scientific">Dendrobium chrysotoxum</name>
    <name type="common">Orchid</name>
    <dbReference type="NCBI Taxonomy" id="161865"/>
    <lineage>
        <taxon>Eukaryota</taxon>
        <taxon>Viridiplantae</taxon>
        <taxon>Streptophyta</taxon>
        <taxon>Embryophyta</taxon>
        <taxon>Tracheophyta</taxon>
        <taxon>Spermatophyta</taxon>
        <taxon>Magnoliopsida</taxon>
        <taxon>Liliopsida</taxon>
        <taxon>Asparagales</taxon>
        <taxon>Orchidaceae</taxon>
        <taxon>Epidendroideae</taxon>
        <taxon>Malaxideae</taxon>
        <taxon>Dendrobiinae</taxon>
        <taxon>Dendrobium</taxon>
    </lineage>
</organism>
<dbReference type="Pfam" id="PF00560">
    <property type="entry name" value="LRR_1"/>
    <property type="match status" value="1"/>
</dbReference>
<dbReference type="Proteomes" id="UP000775213">
    <property type="component" value="Unassembled WGS sequence"/>
</dbReference>
<dbReference type="AlphaFoldDB" id="A0AAV7GRE8"/>
<gene>
    <name evidence="1" type="ORF">IEQ34_011491</name>
</gene>
<evidence type="ECO:0000313" key="2">
    <source>
        <dbReference type="Proteomes" id="UP000775213"/>
    </source>
</evidence>
<accession>A0AAV7GRE8</accession>
<reference evidence="1 2" key="1">
    <citation type="journal article" date="2021" name="Hortic Res">
        <title>Chromosome-scale assembly of the Dendrobium chrysotoxum genome enhances the understanding of orchid evolution.</title>
        <authorList>
            <person name="Zhang Y."/>
            <person name="Zhang G.Q."/>
            <person name="Zhang D."/>
            <person name="Liu X.D."/>
            <person name="Xu X.Y."/>
            <person name="Sun W.H."/>
            <person name="Yu X."/>
            <person name="Zhu X."/>
            <person name="Wang Z.W."/>
            <person name="Zhao X."/>
            <person name="Zhong W.Y."/>
            <person name="Chen H."/>
            <person name="Yin W.L."/>
            <person name="Huang T."/>
            <person name="Niu S.C."/>
            <person name="Liu Z.J."/>
        </authorList>
    </citation>
    <scope>NUCLEOTIDE SEQUENCE [LARGE SCALE GENOMIC DNA]</scope>
    <source>
        <strain evidence="1">Lindl</strain>
    </source>
</reference>
<comment type="caution">
    <text evidence="1">The sequence shown here is derived from an EMBL/GenBank/DDBJ whole genome shotgun (WGS) entry which is preliminary data.</text>
</comment>
<evidence type="ECO:0000313" key="1">
    <source>
        <dbReference type="EMBL" id="KAH0458677.1"/>
    </source>
</evidence>
<sequence>MQTSIVDVDFSENSLTSSNANEMKFLSQVSGSVKYLKLSHYQLTRSLVDGVELSTFGSLRVLDLSYNQLSGPLSGFDYVYDLEIFRLGNNEFIWFLPNGLLKGETFVLNELDLSANNLLRHIRLITLTTLRILNPSSNAITGELPIGTFTHSNMLVDMYQRKNFRSGVGFLHLPPYR</sequence>
<keyword evidence="2" id="KW-1185">Reference proteome</keyword>
<proteinExistence type="predicted"/>
<dbReference type="InterPro" id="IPR001611">
    <property type="entry name" value="Leu-rich_rpt"/>
</dbReference>
<protein>
    <submittedName>
        <fullName evidence="1">Uncharacterized protein</fullName>
    </submittedName>
</protein>
<dbReference type="SUPFAM" id="SSF52058">
    <property type="entry name" value="L domain-like"/>
    <property type="match status" value="1"/>
</dbReference>
<dbReference type="InterPro" id="IPR053059">
    <property type="entry name" value="Inactive_SerThr-Kinase_ABA"/>
</dbReference>
<dbReference type="PANTHER" id="PTHR48003">
    <property type="entry name" value="OS07G0626500 PROTEIN"/>
    <property type="match status" value="1"/>
</dbReference>
<dbReference type="Gene3D" id="3.80.10.10">
    <property type="entry name" value="Ribonuclease Inhibitor"/>
    <property type="match status" value="1"/>
</dbReference>
<dbReference type="PANTHER" id="PTHR48003:SF4">
    <property type="entry name" value="LRR RECEPTOR-LIKE SERINE_THREONINE-PROTEIN KINASE GHR1"/>
    <property type="match status" value="1"/>
</dbReference>
<dbReference type="EMBL" id="JAGFBR010000011">
    <property type="protein sequence ID" value="KAH0458677.1"/>
    <property type="molecule type" value="Genomic_DNA"/>
</dbReference>
<name>A0AAV7GRE8_DENCH</name>